<keyword evidence="5" id="KW-1185">Reference proteome</keyword>
<evidence type="ECO:0000313" key="6">
    <source>
        <dbReference type="RefSeq" id="XP_028995361.1"/>
    </source>
</evidence>
<name>A0A6P7LKT9_BETSP</name>
<dbReference type="InParanoid" id="A0A6P7LKT9"/>
<evidence type="ECO:0000259" key="4">
    <source>
        <dbReference type="Pfam" id="PF07686"/>
    </source>
</evidence>
<evidence type="ECO:0000313" key="5">
    <source>
        <dbReference type="Proteomes" id="UP000515150"/>
    </source>
</evidence>
<protein>
    <submittedName>
        <fullName evidence="6">Uncharacterized protein LOC114848778</fullName>
    </submittedName>
</protein>
<feature type="region of interest" description="Disordered" evidence="1">
    <location>
        <begin position="225"/>
        <end position="249"/>
    </location>
</feature>
<accession>A0A6P7LKT9</accession>
<organism evidence="5 6">
    <name type="scientific">Betta splendens</name>
    <name type="common">Siamese fighting fish</name>
    <dbReference type="NCBI Taxonomy" id="158456"/>
    <lineage>
        <taxon>Eukaryota</taxon>
        <taxon>Metazoa</taxon>
        <taxon>Chordata</taxon>
        <taxon>Craniata</taxon>
        <taxon>Vertebrata</taxon>
        <taxon>Euteleostomi</taxon>
        <taxon>Actinopterygii</taxon>
        <taxon>Neopterygii</taxon>
        <taxon>Teleostei</taxon>
        <taxon>Neoteleostei</taxon>
        <taxon>Acanthomorphata</taxon>
        <taxon>Anabantaria</taxon>
        <taxon>Anabantiformes</taxon>
        <taxon>Anabantoidei</taxon>
        <taxon>Osphronemidae</taxon>
        <taxon>Betta</taxon>
    </lineage>
</organism>
<feature type="domain" description="Immunoglobulin V-set" evidence="4">
    <location>
        <begin position="52"/>
        <end position="111"/>
    </location>
</feature>
<dbReference type="GeneID" id="114848778"/>
<dbReference type="KEGG" id="bspl:114848778"/>
<feature type="compositionally biased region" description="Acidic residues" evidence="1">
    <location>
        <begin position="236"/>
        <end position="249"/>
    </location>
</feature>
<dbReference type="Gene3D" id="2.60.40.10">
    <property type="entry name" value="Immunoglobulins"/>
    <property type="match status" value="1"/>
</dbReference>
<evidence type="ECO:0000256" key="2">
    <source>
        <dbReference type="SAM" id="Phobius"/>
    </source>
</evidence>
<feature type="transmembrane region" description="Helical" evidence="2">
    <location>
        <begin position="141"/>
        <end position="164"/>
    </location>
</feature>
<dbReference type="InterPro" id="IPR036179">
    <property type="entry name" value="Ig-like_dom_sf"/>
</dbReference>
<proteinExistence type="predicted"/>
<keyword evidence="2" id="KW-1133">Transmembrane helix</keyword>
<dbReference type="SUPFAM" id="SSF48726">
    <property type="entry name" value="Immunoglobulin"/>
    <property type="match status" value="1"/>
</dbReference>
<keyword evidence="3" id="KW-0732">Signal</keyword>
<keyword evidence="2" id="KW-0812">Transmembrane</keyword>
<feature type="chain" id="PRO_5028236136" evidence="3">
    <location>
        <begin position="20"/>
        <end position="249"/>
    </location>
</feature>
<keyword evidence="2" id="KW-0472">Membrane</keyword>
<dbReference type="OrthoDB" id="8960680at2759"/>
<dbReference type="AlphaFoldDB" id="A0A6P7LKT9"/>
<dbReference type="Pfam" id="PF07686">
    <property type="entry name" value="V-set"/>
    <property type="match status" value="1"/>
</dbReference>
<dbReference type="RefSeq" id="XP_028995361.1">
    <property type="nucleotide sequence ID" value="XM_029139528.3"/>
</dbReference>
<dbReference type="InterPro" id="IPR013783">
    <property type="entry name" value="Ig-like_fold"/>
</dbReference>
<dbReference type="Proteomes" id="UP000515150">
    <property type="component" value="Chromosome 2"/>
</dbReference>
<dbReference type="InterPro" id="IPR013106">
    <property type="entry name" value="Ig_V-set"/>
</dbReference>
<evidence type="ECO:0000256" key="1">
    <source>
        <dbReference type="SAM" id="MobiDB-lite"/>
    </source>
</evidence>
<feature type="signal peptide" evidence="3">
    <location>
        <begin position="1"/>
        <end position="19"/>
    </location>
</feature>
<reference evidence="6" key="1">
    <citation type="submission" date="2025-08" db="UniProtKB">
        <authorList>
            <consortium name="RefSeq"/>
        </authorList>
    </citation>
    <scope>IDENTIFICATION</scope>
</reference>
<evidence type="ECO:0000256" key="3">
    <source>
        <dbReference type="SAM" id="SignalP"/>
    </source>
</evidence>
<sequence length="249" mass="27890">MDGWTLSFVLLLPLTVCYGSEVTLVKTLGSEPDVTPLCTDDSMTIITLIMCRISRERSRGEQCQLLYEYKQGFEHGCGSRFKLITENKTVFLHLSSLTAEDSGNYTCQCSHLDGTYIVHLNITVEEEENSNHLTQPMNLQILLYVLLGVIFVTITSGVLLRFLYYSIVRQCSKSATPGASAHDSFSCEHHVDPENLYTSLQEPTADLYQSVSSVKQHVPWTNSAFNNQEVDRAETGPDDDLYENIGEAD</sequence>
<gene>
    <name evidence="6" type="primary">LOC114848778</name>
</gene>